<sequence length="62" mass="7101">MRELATSSGSYFLNGVPVGKKSFMIESDFKPLLPSLAICNVWLAFSFFWRITLRIKREAQTT</sequence>
<evidence type="ECO:0000256" key="1">
    <source>
        <dbReference type="SAM" id="Phobius"/>
    </source>
</evidence>
<keyword evidence="1" id="KW-0472">Membrane</keyword>
<name>E5B4U1_ERWAM</name>
<feature type="transmembrane region" description="Helical" evidence="1">
    <location>
        <begin position="32"/>
        <end position="51"/>
    </location>
</feature>
<protein>
    <submittedName>
        <fullName evidence="2">Uncharacterized protein</fullName>
    </submittedName>
</protein>
<organism evidence="2">
    <name type="scientific">Erwinia amylovora ATCC BAA-2158</name>
    <dbReference type="NCBI Taxonomy" id="889211"/>
    <lineage>
        <taxon>Bacteria</taxon>
        <taxon>Pseudomonadati</taxon>
        <taxon>Pseudomonadota</taxon>
        <taxon>Gammaproteobacteria</taxon>
        <taxon>Enterobacterales</taxon>
        <taxon>Erwiniaceae</taxon>
        <taxon>Erwinia</taxon>
    </lineage>
</organism>
<keyword evidence="1" id="KW-0812">Transmembrane</keyword>
<evidence type="ECO:0000313" key="2">
    <source>
        <dbReference type="EMBL" id="CBX80494.1"/>
    </source>
</evidence>
<reference evidence="2" key="1">
    <citation type="journal article" date="2011" name="J. Bacteriol.">
        <title>Genome Sequence of an Erwinia amylovora Strain with Pathogenicity Restricted to Rubus Plants.</title>
        <authorList>
            <person name="Powney R."/>
            <person name="Smits T.H."/>
            <person name="Sawbridge T."/>
            <person name="Frey B."/>
            <person name="Blom J."/>
            <person name="Frey J.E."/>
            <person name="Plummer K.M."/>
            <person name="Beer S.V."/>
            <person name="Luck J."/>
            <person name="Duffy B."/>
            <person name="Rodoni B."/>
        </authorList>
    </citation>
    <scope>NUCLEOTIDE SEQUENCE</scope>
    <source>
        <strain evidence="2">ATCC BAA-2158</strain>
    </source>
</reference>
<dbReference type="EMBL" id="FR719190">
    <property type="protein sequence ID" value="CBX80494.1"/>
    <property type="molecule type" value="Genomic_DNA"/>
</dbReference>
<keyword evidence="1" id="KW-1133">Transmembrane helix</keyword>
<proteinExistence type="predicted"/>
<gene>
    <name evidence="2" type="ORF">EAIL5_1674</name>
</gene>
<accession>E5B4U1</accession>
<dbReference type="AlphaFoldDB" id="E5B4U1"/>